<evidence type="ECO:0000313" key="5">
    <source>
        <dbReference type="Proteomes" id="UP000226442"/>
    </source>
</evidence>
<feature type="domain" description="Gfo/Idh/MocA-like oxidoreductase N-terminal" evidence="2">
    <location>
        <begin position="16"/>
        <end position="134"/>
    </location>
</feature>
<proteinExistence type="inferred from homology"/>
<dbReference type="Pfam" id="PF02894">
    <property type="entry name" value="GFO_IDH_MocA_C"/>
    <property type="match status" value="1"/>
</dbReference>
<organism evidence="4 5">
    <name type="scientific">Tychonema bourrellyi FEM_GT703</name>
    <dbReference type="NCBI Taxonomy" id="2040638"/>
    <lineage>
        <taxon>Bacteria</taxon>
        <taxon>Bacillati</taxon>
        <taxon>Cyanobacteriota</taxon>
        <taxon>Cyanophyceae</taxon>
        <taxon>Oscillatoriophycideae</taxon>
        <taxon>Oscillatoriales</taxon>
        <taxon>Microcoleaceae</taxon>
        <taxon>Tychonema</taxon>
    </lineage>
</organism>
<evidence type="ECO:0000256" key="1">
    <source>
        <dbReference type="ARBA" id="ARBA00010928"/>
    </source>
</evidence>
<dbReference type="OrthoDB" id="455005at2"/>
<keyword evidence="5" id="KW-1185">Reference proteome</keyword>
<comment type="similarity">
    <text evidence="1">Belongs to the Gfo/Idh/MocA family.</text>
</comment>
<name>A0A2G4EXL0_9CYAN</name>
<dbReference type="PANTHER" id="PTHR43377:SF10">
    <property type="entry name" value="BILIVERDIN REDUCTASE"/>
    <property type="match status" value="1"/>
</dbReference>
<dbReference type="SUPFAM" id="SSF51735">
    <property type="entry name" value="NAD(P)-binding Rossmann-fold domains"/>
    <property type="match status" value="1"/>
</dbReference>
<gene>
    <name evidence="4" type="ORF">CP500_017000</name>
</gene>
<dbReference type="RefSeq" id="WP_096828613.1">
    <property type="nucleotide sequence ID" value="NZ_NXIB02000111.1"/>
</dbReference>
<dbReference type="InterPro" id="IPR000683">
    <property type="entry name" value="Gfo/Idh/MocA-like_OxRdtase_N"/>
</dbReference>
<dbReference type="EMBL" id="NXIB02000111">
    <property type="protein sequence ID" value="PHX54269.1"/>
    <property type="molecule type" value="Genomic_DNA"/>
</dbReference>
<reference evidence="4" key="1">
    <citation type="submission" date="2017-10" db="EMBL/GenBank/DDBJ databases">
        <title>Draft genome sequence of the planktic cyanobacteria Tychonema bourrellyi isolated from alpine lentic freshwater.</title>
        <authorList>
            <person name="Tett A."/>
            <person name="Armanini F."/>
            <person name="Asnicar F."/>
            <person name="Boscaini A."/>
            <person name="Pasolli E."/>
            <person name="Zolfo M."/>
            <person name="Donati C."/>
            <person name="Salmaso N."/>
            <person name="Segata N."/>
        </authorList>
    </citation>
    <scope>NUCLEOTIDE SEQUENCE</scope>
    <source>
        <strain evidence="4">FEM_GT703</strain>
    </source>
</reference>
<dbReference type="Gene3D" id="3.30.360.10">
    <property type="entry name" value="Dihydrodipicolinate Reductase, domain 2"/>
    <property type="match status" value="1"/>
</dbReference>
<evidence type="ECO:0000259" key="2">
    <source>
        <dbReference type="Pfam" id="PF01408"/>
    </source>
</evidence>
<evidence type="ECO:0000259" key="3">
    <source>
        <dbReference type="Pfam" id="PF02894"/>
    </source>
</evidence>
<protein>
    <submittedName>
        <fullName evidence="4">Gfo/Idh/MocA family oxidoreductase</fullName>
    </submittedName>
</protein>
<dbReference type="GO" id="GO:0000166">
    <property type="term" value="F:nucleotide binding"/>
    <property type="evidence" value="ECO:0007669"/>
    <property type="project" value="InterPro"/>
</dbReference>
<dbReference type="InterPro" id="IPR051450">
    <property type="entry name" value="Gfo/Idh/MocA_Oxidoreductases"/>
</dbReference>
<dbReference type="Proteomes" id="UP000226442">
    <property type="component" value="Unassembled WGS sequence"/>
</dbReference>
<dbReference type="AlphaFoldDB" id="A0A2G4EXL0"/>
<dbReference type="InterPro" id="IPR036291">
    <property type="entry name" value="NAD(P)-bd_dom_sf"/>
</dbReference>
<feature type="domain" description="Gfo/Idh/MocA-like oxidoreductase C-terminal" evidence="3">
    <location>
        <begin position="153"/>
        <end position="334"/>
    </location>
</feature>
<dbReference type="PANTHER" id="PTHR43377">
    <property type="entry name" value="BILIVERDIN REDUCTASE A"/>
    <property type="match status" value="1"/>
</dbReference>
<comment type="caution">
    <text evidence="4">The sequence shown here is derived from an EMBL/GenBank/DDBJ whole genome shotgun (WGS) entry which is preliminary data.</text>
</comment>
<dbReference type="Pfam" id="PF01408">
    <property type="entry name" value="GFO_IDH_MocA"/>
    <property type="match status" value="1"/>
</dbReference>
<evidence type="ECO:0000313" key="4">
    <source>
        <dbReference type="EMBL" id="PHX54269.1"/>
    </source>
</evidence>
<accession>A0A2G4EXL0</accession>
<dbReference type="InterPro" id="IPR004104">
    <property type="entry name" value="Gfo/Idh/MocA-like_OxRdtase_C"/>
</dbReference>
<sequence>MANIDIRSGFSVNSPIRVGIVGTGFAAKLRAEMLQTDARTHLVTVAGHTPHKTEAFCQTFGAEAAVSWRKLVERDDLDLVIVCTVNRDHGAIVLAALENDKHVVVEYPLSLDVSEGERAIALAKQKQKLLHIEHIELLGGLHQAIKASLPLVGKVFYTRYITITPQHPAPQRWTYQHSLFGFPLVGAISRLHRFTDLFGEVTSVNCQTLFWDTQPDFYKASLCNAQLHFANGVVAEAVYGKGETFWQSENVFTIYGEDGTLVFTPESGQLIQGENKRTIEVGTRRGLFAKDTDMVLEYLLNGTPLYVNNASSLYALKVADAARRSSQTGQNVALINS</sequence>
<dbReference type="Gene3D" id="3.40.50.720">
    <property type="entry name" value="NAD(P)-binding Rossmann-like Domain"/>
    <property type="match status" value="1"/>
</dbReference>